<dbReference type="RefSeq" id="WP_267795273.1">
    <property type="nucleotide sequence ID" value="NZ_JANIGP010000001.1"/>
</dbReference>
<evidence type="ECO:0008006" key="3">
    <source>
        <dbReference type="Google" id="ProtNLM"/>
    </source>
</evidence>
<comment type="caution">
    <text evidence="1">The sequence shown here is derived from an EMBL/GenBank/DDBJ whole genome shotgun (WGS) entry which is preliminary data.</text>
</comment>
<proteinExistence type="predicted"/>
<gene>
    <name evidence="1" type="ORF">NQF78_02640</name>
</gene>
<protein>
    <recommendedName>
        <fullName evidence="3">Filamentous hemagglutinin</fullName>
    </recommendedName>
</protein>
<evidence type="ECO:0000313" key="1">
    <source>
        <dbReference type="EMBL" id="MCY0107191.1"/>
    </source>
</evidence>
<dbReference type="EMBL" id="JANIGP010000001">
    <property type="protein sequence ID" value="MCY0107191.1"/>
    <property type="molecule type" value="Genomic_DNA"/>
</dbReference>
<name>A0ABT3YNZ4_9PSED</name>
<accession>A0ABT3YNZ4</accession>
<sequence length="129" mass="13765">MDEATAGGLPEKAVETIKALPGPRQIDAAWGALDYKKGGLMMGIEHVMYRHGPDSGFPVSKFSKGTSMKDISAYVDNALRYGKVSQNGPAGYVVEYNVGKIIGTNTLGNPTNILKVNVRDGVIHTAFPL</sequence>
<organism evidence="1 2">
    <name type="scientific">Pseudomonas monsensis</name>
    <dbReference type="NCBI Taxonomy" id="2745509"/>
    <lineage>
        <taxon>Bacteria</taxon>
        <taxon>Pseudomonadati</taxon>
        <taxon>Pseudomonadota</taxon>
        <taxon>Gammaproteobacteria</taxon>
        <taxon>Pseudomonadales</taxon>
        <taxon>Pseudomonadaceae</taxon>
        <taxon>Pseudomonas</taxon>
    </lineage>
</organism>
<evidence type="ECO:0000313" key="2">
    <source>
        <dbReference type="Proteomes" id="UP001207830"/>
    </source>
</evidence>
<reference evidence="1 2" key="1">
    <citation type="submission" date="2022-07" db="EMBL/GenBank/DDBJ databases">
        <title>Characterization of plant growth promoting rhizobacteria (PGPR) for use as bioinoculants in agriculture.</title>
        <authorList>
            <person name="Hassen A.I."/>
            <person name="Pierneef R."/>
        </authorList>
    </citation>
    <scope>NUCLEOTIDE SEQUENCE [LARGE SCALE GENOMIC DNA]</scope>
    <source>
        <strain evidence="1 2">SARCC-3054</strain>
    </source>
</reference>
<keyword evidence="2" id="KW-1185">Reference proteome</keyword>
<dbReference type="Proteomes" id="UP001207830">
    <property type="component" value="Unassembled WGS sequence"/>
</dbReference>